<evidence type="ECO:0000313" key="5">
    <source>
        <dbReference type="Proteomes" id="UP000007879"/>
    </source>
</evidence>
<dbReference type="GO" id="GO:0033962">
    <property type="term" value="P:P-body assembly"/>
    <property type="evidence" value="ECO:0007669"/>
    <property type="project" value="TreeGrafter"/>
</dbReference>
<sequence>MSRENNKDTLTMESQFNEDDAIDELNDETFGNGAVEGDWESYHESNVEPEKHKLTTSQPDEERDEEAKVLSKFHDIKLKDLWDTPALPAGSPSPSTLNIWSSPELPSPGRKPFSSPKVVPKMRTVEDLEKDFLSSSMSPSPPPPSSSPSLSSPHPAHSPSHPHLSSSPSNVYHHPPPPPGHSPLPHHPVYIRHPMMYYRGPLPMGRPPHPPGPPHRVLLPPPHPPMIRGPLPPNVPLMGPPPHLIPRGYPPHPHMIPYRPYMGPHPHPPPPHGPMPFIAPPAPPRYPSKMHEMLSDLKPDGSGFMSTKEKEWVIKVQLLQLHNTSPLIEDYYYQRYVQKKFQEQIKGEGVVSSDNKMDDMTLPPPVSKDDKKRSKVEFENTLGKLSVSSVTAPRRSIDVGLSSEINKRDNTSSTVMSGSKKRLILMYIEELYNLLIKLEDNEVSPEEDASSQIFKLLKLEVDENGAVIKESATFFHQMLHFRKGKRVVQRILPFLNELHGNIVLQSITTNIYSIIKKDSVDKVLPELLPPINGIILKLSLNDINVHLKFITASFNSKISENPFLHNVTISLLTRGASILTQSSDTEITEWHKSIAQLNKTIVLLNVKSSDILKILGDLATPISNHAYQ</sequence>
<evidence type="ECO:0008006" key="6">
    <source>
        <dbReference type="Google" id="ProtNLM"/>
    </source>
</evidence>
<feature type="compositionally biased region" description="Acidic residues" evidence="3">
    <location>
        <begin position="16"/>
        <end position="27"/>
    </location>
</feature>
<keyword evidence="5" id="KW-1185">Reference proteome</keyword>
<feature type="compositionally biased region" description="Basic and acidic residues" evidence="3">
    <location>
        <begin position="40"/>
        <end position="53"/>
    </location>
</feature>
<dbReference type="KEGG" id="aqu:100641709"/>
<feature type="region of interest" description="Disordered" evidence="3">
    <location>
        <begin position="1"/>
        <end position="68"/>
    </location>
</feature>
<dbReference type="GO" id="GO:0000290">
    <property type="term" value="P:deadenylation-dependent decapping of nuclear-transcribed mRNA"/>
    <property type="evidence" value="ECO:0007669"/>
    <property type="project" value="InterPro"/>
</dbReference>
<evidence type="ECO:0000313" key="4">
    <source>
        <dbReference type="EnsemblMetazoa" id="Aqu2.1.41645_001"/>
    </source>
</evidence>
<evidence type="ECO:0000256" key="2">
    <source>
        <dbReference type="ARBA" id="ARBA00022490"/>
    </source>
</evidence>
<name>A0A1X7VP73_AMPQE</name>
<dbReference type="STRING" id="400682.A0A1X7VP73"/>
<reference evidence="5" key="1">
    <citation type="journal article" date="2010" name="Nature">
        <title>The Amphimedon queenslandica genome and the evolution of animal complexity.</title>
        <authorList>
            <person name="Srivastava M."/>
            <person name="Simakov O."/>
            <person name="Chapman J."/>
            <person name="Fahey B."/>
            <person name="Gauthier M.E."/>
            <person name="Mitros T."/>
            <person name="Richards G.S."/>
            <person name="Conaco C."/>
            <person name="Dacre M."/>
            <person name="Hellsten U."/>
            <person name="Larroux C."/>
            <person name="Putnam N.H."/>
            <person name="Stanke M."/>
            <person name="Adamska M."/>
            <person name="Darling A."/>
            <person name="Degnan S.M."/>
            <person name="Oakley T.H."/>
            <person name="Plachetzki D.C."/>
            <person name="Zhai Y."/>
            <person name="Adamski M."/>
            <person name="Calcino A."/>
            <person name="Cummins S.F."/>
            <person name="Goodstein D.M."/>
            <person name="Harris C."/>
            <person name="Jackson D.J."/>
            <person name="Leys S.P."/>
            <person name="Shu S."/>
            <person name="Woodcroft B.J."/>
            <person name="Vervoort M."/>
            <person name="Kosik K.S."/>
            <person name="Manning G."/>
            <person name="Degnan B.M."/>
            <person name="Rokhsar D.S."/>
        </authorList>
    </citation>
    <scope>NUCLEOTIDE SEQUENCE [LARGE SCALE GENOMIC DNA]</scope>
</reference>
<reference evidence="4" key="2">
    <citation type="submission" date="2017-05" db="UniProtKB">
        <authorList>
            <consortium name="EnsemblMetazoa"/>
        </authorList>
    </citation>
    <scope>IDENTIFICATION</scope>
</reference>
<protein>
    <recommendedName>
        <fullName evidence="6">mRNA decay factor PAT1 domain-containing protein</fullName>
    </recommendedName>
</protein>
<feature type="compositionally biased region" description="Polar residues" evidence="3">
    <location>
        <begin position="92"/>
        <end position="101"/>
    </location>
</feature>
<feature type="region of interest" description="Disordered" evidence="3">
    <location>
        <begin position="350"/>
        <end position="373"/>
    </location>
</feature>
<dbReference type="InterPro" id="IPR039900">
    <property type="entry name" value="Pat1-like"/>
</dbReference>
<dbReference type="GO" id="GO:0003723">
    <property type="term" value="F:RNA binding"/>
    <property type="evidence" value="ECO:0007669"/>
    <property type="project" value="TreeGrafter"/>
</dbReference>
<feature type="compositionally biased region" description="Pro residues" evidence="3">
    <location>
        <begin position="174"/>
        <end position="186"/>
    </location>
</feature>
<dbReference type="Proteomes" id="UP000007879">
    <property type="component" value="Unassembled WGS sequence"/>
</dbReference>
<feature type="compositionally biased region" description="Basic and acidic residues" evidence="3">
    <location>
        <begin position="123"/>
        <end position="132"/>
    </location>
</feature>
<evidence type="ECO:0000256" key="1">
    <source>
        <dbReference type="ARBA" id="ARBA00004201"/>
    </source>
</evidence>
<keyword evidence="2" id="KW-0963">Cytoplasm</keyword>
<dbReference type="PANTHER" id="PTHR21551:SF0">
    <property type="entry name" value="PROTEIN ASSOCIATED WITH TOPO II RELATED-1, ISOFORM A"/>
    <property type="match status" value="1"/>
</dbReference>
<feature type="region of interest" description="Disordered" evidence="3">
    <location>
        <begin position="80"/>
        <end position="186"/>
    </location>
</feature>
<gene>
    <name evidence="4" type="primary">100641709</name>
</gene>
<dbReference type="InParanoid" id="A0A1X7VP73"/>
<dbReference type="AlphaFoldDB" id="A0A1X7VP73"/>
<dbReference type="eggNOG" id="KOG4592">
    <property type="taxonomic scope" value="Eukaryota"/>
</dbReference>
<dbReference type="PANTHER" id="PTHR21551">
    <property type="entry name" value="TOPOISOMERASE II-ASSOCIATED PROTEIN PAT1"/>
    <property type="match status" value="1"/>
</dbReference>
<feature type="compositionally biased region" description="Low complexity" evidence="3">
    <location>
        <begin position="147"/>
        <end position="173"/>
    </location>
</feature>
<organism evidence="4">
    <name type="scientific">Amphimedon queenslandica</name>
    <name type="common">Sponge</name>
    <dbReference type="NCBI Taxonomy" id="400682"/>
    <lineage>
        <taxon>Eukaryota</taxon>
        <taxon>Metazoa</taxon>
        <taxon>Porifera</taxon>
        <taxon>Demospongiae</taxon>
        <taxon>Heteroscleromorpha</taxon>
        <taxon>Haplosclerida</taxon>
        <taxon>Niphatidae</taxon>
        <taxon>Amphimedon</taxon>
    </lineage>
</organism>
<dbReference type="GO" id="GO:0000932">
    <property type="term" value="C:P-body"/>
    <property type="evidence" value="ECO:0007669"/>
    <property type="project" value="UniProtKB-SubCell"/>
</dbReference>
<comment type="subcellular location">
    <subcellularLocation>
        <location evidence="1">Cytoplasm</location>
        <location evidence="1">P-body</location>
    </subcellularLocation>
</comment>
<dbReference type="EnsemblMetazoa" id="Aqu2.1.41645_001">
    <property type="protein sequence ID" value="Aqu2.1.41645_001"/>
    <property type="gene ID" value="Aqu2.1.41645"/>
</dbReference>
<accession>A0A1X7VP73</accession>
<dbReference type="EnsemblMetazoa" id="XM_003383413.2">
    <property type="protein sequence ID" value="XP_003383461.2"/>
    <property type="gene ID" value="LOC100641709"/>
</dbReference>
<evidence type="ECO:0000256" key="3">
    <source>
        <dbReference type="SAM" id="MobiDB-lite"/>
    </source>
</evidence>
<proteinExistence type="predicted"/>
<dbReference type="OrthoDB" id="10072384at2759"/>